<comment type="caution">
    <text evidence="1">The sequence shown here is derived from an EMBL/GenBank/DDBJ whole genome shotgun (WGS) entry which is preliminary data.</text>
</comment>
<evidence type="ECO:0000313" key="1">
    <source>
        <dbReference type="EMBL" id="MBW0500290.1"/>
    </source>
</evidence>
<dbReference type="AlphaFoldDB" id="A0A9Q3HFP9"/>
<evidence type="ECO:0000313" key="2">
    <source>
        <dbReference type="Proteomes" id="UP000765509"/>
    </source>
</evidence>
<proteinExistence type="predicted"/>
<organism evidence="1 2">
    <name type="scientific">Austropuccinia psidii MF-1</name>
    <dbReference type="NCBI Taxonomy" id="1389203"/>
    <lineage>
        <taxon>Eukaryota</taxon>
        <taxon>Fungi</taxon>
        <taxon>Dikarya</taxon>
        <taxon>Basidiomycota</taxon>
        <taxon>Pucciniomycotina</taxon>
        <taxon>Pucciniomycetes</taxon>
        <taxon>Pucciniales</taxon>
        <taxon>Sphaerophragmiaceae</taxon>
        <taxon>Austropuccinia</taxon>
    </lineage>
</organism>
<sequence>MQVDDRTQANVLRKRCETENVGRKVNVIVNWVQPGFEKSWKDYNLSGDSMLELGEYITRPQGKESDYLLTSESEQTWKALSTKYGAHSGFRQTYFEMKNWFLENVALDEKSLNDIFEEFEWSLRRASLDQGVWWNAKRLEHWKKVTRNWKLLIQIGDALKFDDTNKELQFSKEESSAIRTKLLNFLRAESFRQKDTGRSQAGSFSSDGLLLEELWFSEDQCNPFLYEERIEKILGKLHPTSNLAEHALPNRLNKYWYNQEVELSWLLNGADPDRASFWGIRLWLGGPAPENKGRALLKYDQLTEDEKIWFRELWKEVTSTYGRGDASRSPKDDQVIRKWYRQALGQETFNQLVAGAVEVSLKVSTVRTRPHMSTSRKKTFKLSDLSWWSKLRQSSREWCPRLCCGKARSREEECCREKLLK</sequence>
<accession>A0A9Q3HFP9</accession>
<dbReference type="Proteomes" id="UP000765509">
    <property type="component" value="Unassembled WGS sequence"/>
</dbReference>
<gene>
    <name evidence="1" type="ORF">O181_040005</name>
</gene>
<name>A0A9Q3HFP9_9BASI</name>
<reference evidence="1" key="1">
    <citation type="submission" date="2021-03" db="EMBL/GenBank/DDBJ databases">
        <title>Draft genome sequence of rust myrtle Austropuccinia psidii MF-1, a brazilian biotype.</title>
        <authorList>
            <person name="Quecine M.C."/>
            <person name="Pachon D.M.R."/>
            <person name="Bonatelli M.L."/>
            <person name="Correr F.H."/>
            <person name="Franceschini L.M."/>
            <person name="Leite T.F."/>
            <person name="Margarido G.R.A."/>
            <person name="Almeida C.A."/>
            <person name="Ferrarezi J.A."/>
            <person name="Labate C.A."/>
        </authorList>
    </citation>
    <scope>NUCLEOTIDE SEQUENCE</scope>
    <source>
        <strain evidence="1">MF-1</strain>
    </source>
</reference>
<keyword evidence="2" id="KW-1185">Reference proteome</keyword>
<protein>
    <submittedName>
        <fullName evidence="1">Uncharacterized protein</fullName>
    </submittedName>
</protein>
<dbReference type="EMBL" id="AVOT02015738">
    <property type="protein sequence ID" value="MBW0500290.1"/>
    <property type="molecule type" value="Genomic_DNA"/>
</dbReference>